<comment type="similarity">
    <text evidence="1">Belongs to the membrane fusion protein (MFP) (TC 8.A.1) family.</text>
</comment>
<evidence type="ECO:0000256" key="3">
    <source>
        <dbReference type="SAM" id="SignalP"/>
    </source>
</evidence>
<feature type="coiled-coil region" evidence="2">
    <location>
        <begin position="110"/>
        <end position="137"/>
    </location>
</feature>
<dbReference type="Gene3D" id="1.10.287.470">
    <property type="entry name" value="Helix hairpin bin"/>
    <property type="match status" value="1"/>
</dbReference>
<feature type="domain" description="Multidrug resistance protein MdtA-like barrel-sandwich hybrid" evidence="4">
    <location>
        <begin position="78"/>
        <end position="200"/>
    </location>
</feature>
<evidence type="ECO:0000256" key="1">
    <source>
        <dbReference type="ARBA" id="ARBA00009477"/>
    </source>
</evidence>
<dbReference type="SUPFAM" id="SSF111369">
    <property type="entry name" value="HlyD-like secretion proteins"/>
    <property type="match status" value="1"/>
</dbReference>
<dbReference type="InterPro" id="IPR058792">
    <property type="entry name" value="Beta-barrel_RND_2"/>
</dbReference>
<feature type="signal peptide" evidence="3">
    <location>
        <begin position="1"/>
        <end position="36"/>
    </location>
</feature>
<dbReference type="InterPro" id="IPR006143">
    <property type="entry name" value="RND_pump_MFP"/>
</dbReference>
<evidence type="ECO:0000259" key="5">
    <source>
        <dbReference type="Pfam" id="PF25954"/>
    </source>
</evidence>
<feature type="domain" description="CusB-like beta-barrel" evidence="5">
    <location>
        <begin position="214"/>
        <end position="284"/>
    </location>
</feature>
<dbReference type="Gene3D" id="2.40.50.100">
    <property type="match status" value="1"/>
</dbReference>
<keyword evidence="2" id="KW-0175">Coiled coil</keyword>
<dbReference type="InterPro" id="IPR058637">
    <property type="entry name" value="YknX-like_C"/>
</dbReference>
<dbReference type="Gene3D" id="2.40.30.170">
    <property type="match status" value="1"/>
</dbReference>
<dbReference type="PANTHER" id="PTHR30469">
    <property type="entry name" value="MULTIDRUG RESISTANCE PROTEIN MDTA"/>
    <property type="match status" value="1"/>
</dbReference>
<sequence>MTFTNASNSFKPAILLSTVLLSTALLSGCGEADANAAEQVTEKEEQVVAIPVEAQSVQLGDISSHYATTAVLEAKEEAFVVARASGIIDAIYVEEGDYVEKGQVLATLDAQRYELNLERARAELVGLEQELAKIKQVHQQNVVSDDVIDKLTAQYTAAKASLAIAELDLEEATITAPISGYIAERNAKVGNLTESFQRERMFHIVQQKELLGIVHLPEKELTNIRTNQVASLSIAAIGEQTVNAYVERISPVIDSRTGTFKVTLRVPNPDNVLLAGMFAEVALEYATHENATLLPRRALLSIDNTDSVFVVNDGIAQKVSVTTGFQDAQYVEILSGLTGSETVVTAGHHNLKDQSPVEIIAAHNVG</sequence>
<dbReference type="PANTHER" id="PTHR30469:SF38">
    <property type="entry name" value="HLYD FAMILY SECRETION PROTEIN"/>
    <property type="match status" value="1"/>
</dbReference>
<evidence type="ECO:0000259" key="4">
    <source>
        <dbReference type="Pfam" id="PF25917"/>
    </source>
</evidence>
<evidence type="ECO:0000313" key="8">
    <source>
        <dbReference type="Proteomes" id="UP001234343"/>
    </source>
</evidence>
<dbReference type="Pfam" id="PF25989">
    <property type="entry name" value="YknX_C"/>
    <property type="match status" value="1"/>
</dbReference>
<accession>A0ABT7SXL9</accession>
<evidence type="ECO:0000259" key="6">
    <source>
        <dbReference type="Pfam" id="PF25989"/>
    </source>
</evidence>
<feature type="chain" id="PRO_5045801703" evidence="3">
    <location>
        <begin position="37"/>
        <end position="366"/>
    </location>
</feature>
<evidence type="ECO:0000313" key="7">
    <source>
        <dbReference type="EMBL" id="MDM7860930.1"/>
    </source>
</evidence>
<comment type="caution">
    <text evidence="7">The sequence shown here is derived from an EMBL/GenBank/DDBJ whole genome shotgun (WGS) entry which is preliminary data.</text>
</comment>
<reference evidence="7 8" key="1">
    <citation type="submission" date="2023-06" db="EMBL/GenBank/DDBJ databases">
        <title>Alteromonas sp. ASW11-36 isolated from intertidal sand.</title>
        <authorList>
            <person name="Li Y."/>
        </authorList>
    </citation>
    <scope>NUCLEOTIDE SEQUENCE [LARGE SCALE GENOMIC DNA]</scope>
    <source>
        <strain evidence="7 8">ASW11-36</strain>
    </source>
</reference>
<dbReference type="Gene3D" id="2.40.420.20">
    <property type="match status" value="1"/>
</dbReference>
<keyword evidence="3" id="KW-0732">Signal</keyword>
<dbReference type="EMBL" id="JAUCBP010000007">
    <property type="protein sequence ID" value="MDM7860930.1"/>
    <property type="molecule type" value="Genomic_DNA"/>
</dbReference>
<dbReference type="NCBIfam" id="TIGR01730">
    <property type="entry name" value="RND_mfp"/>
    <property type="match status" value="1"/>
</dbReference>
<proteinExistence type="inferred from homology"/>
<organism evidence="7 8">
    <name type="scientific">Alteromonas arenosi</name>
    <dbReference type="NCBI Taxonomy" id="3055817"/>
    <lineage>
        <taxon>Bacteria</taxon>
        <taxon>Pseudomonadati</taxon>
        <taxon>Pseudomonadota</taxon>
        <taxon>Gammaproteobacteria</taxon>
        <taxon>Alteromonadales</taxon>
        <taxon>Alteromonadaceae</taxon>
        <taxon>Alteromonas/Salinimonas group</taxon>
        <taxon>Alteromonas</taxon>
    </lineage>
</organism>
<gene>
    <name evidence="7" type="ORF">QTP81_10010</name>
</gene>
<evidence type="ECO:0000256" key="2">
    <source>
        <dbReference type="SAM" id="Coils"/>
    </source>
</evidence>
<dbReference type="Pfam" id="PF25917">
    <property type="entry name" value="BSH_RND"/>
    <property type="match status" value="1"/>
</dbReference>
<dbReference type="Proteomes" id="UP001234343">
    <property type="component" value="Unassembled WGS sequence"/>
</dbReference>
<protein>
    <submittedName>
        <fullName evidence="7">Efflux RND transporter periplasmic adaptor subunit</fullName>
    </submittedName>
</protein>
<dbReference type="InterPro" id="IPR058625">
    <property type="entry name" value="MdtA-like_BSH"/>
</dbReference>
<dbReference type="RefSeq" id="WP_289365214.1">
    <property type="nucleotide sequence ID" value="NZ_JAUCBP010000007.1"/>
</dbReference>
<keyword evidence="8" id="KW-1185">Reference proteome</keyword>
<dbReference type="Pfam" id="PF25954">
    <property type="entry name" value="Beta-barrel_RND_2"/>
    <property type="match status" value="1"/>
</dbReference>
<feature type="domain" description="YknX-like C-terminal permuted SH3-like" evidence="6">
    <location>
        <begin position="293"/>
        <end position="358"/>
    </location>
</feature>
<name>A0ABT7SXL9_9ALTE</name>